<accession>A0ABY4MXR0</accession>
<evidence type="ECO:0000256" key="2">
    <source>
        <dbReference type="ARBA" id="ARBA00022475"/>
    </source>
</evidence>
<feature type="transmembrane region" description="Helical" evidence="6">
    <location>
        <begin position="209"/>
        <end position="230"/>
    </location>
</feature>
<evidence type="ECO:0000256" key="6">
    <source>
        <dbReference type="SAM" id="Phobius"/>
    </source>
</evidence>
<feature type="transmembrane region" description="Helical" evidence="6">
    <location>
        <begin position="250"/>
        <end position="274"/>
    </location>
</feature>
<comment type="subcellular location">
    <subcellularLocation>
        <location evidence="1">Cell membrane</location>
        <topology evidence="1">Multi-pass membrane protein</topology>
    </subcellularLocation>
</comment>
<evidence type="ECO:0000256" key="3">
    <source>
        <dbReference type="ARBA" id="ARBA00022692"/>
    </source>
</evidence>
<keyword evidence="3 6" id="KW-0812">Transmembrane</keyword>
<reference evidence="7" key="1">
    <citation type="submission" date="2022-05" db="EMBL/GenBank/DDBJ databases">
        <title>Complete genome sequence of toluene-degrading Gulosibacter sediminis strain ACHW.36C.</title>
        <authorList>
            <person name="Wai A.C."/>
            <person name="Lai G.K."/>
            <person name="Griffin S.D."/>
            <person name="Leung F.C."/>
        </authorList>
    </citation>
    <scope>NUCLEOTIDE SEQUENCE [LARGE SCALE GENOMIC DNA]</scope>
    <source>
        <strain evidence="7">ACHW.36C</strain>
    </source>
</reference>
<keyword evidence="5 6" id="KW-0472">Membrane</keyword>
<feature type="transmembrane region" description="Helical" evidence="6">
    <location>
        <begin position="157"/>
        <end position="177"/>
    </location>
</feature>
<dbReference type="InterPro" id="IPR043428">
    <property type="entry name" value="LivM-like"/>
</dbReference>
<dbReference type="EMBL" id="CP097160">
    <property type="protein sequence ID" value="UQN15216.1"/>
    <property type="molecule type" value="Genomic_DNA"/>
</dbReference>
<keyword evidence="4 6" id="KW-1133">Transmembrane helix</keyword>
<dbReference type="CDD" id="cd06581">
    <property type="entry name" value="TM_PBP1_LivM_like"/>
    <property type="match status" value="1"/>
</dbReference>
<feature type="transmembrane region" description="Helical" evidence="6">
    <location>
        <begin position="286"/>
        <end position="305"/>
    </location>
</feature>
<evidence type="ECO:0000256" key="4">
    <source>
        <dbReference type="ARBA" id="ARBA00022989"/>
    </source>
</evidence>
<gene>
    <name evidence="7" type="ORF">M3M28_01725</name>
</gene>
<sequence>MSNRNILGLGIAGLVALLLPLVVHDQYVLHIAVITFIYVGVTVAWNLMAIGGTLSLGHAAFFGVGAYTVAILYVNLGVNPWVGILAAMVMAAAASMVLAVPLLRLRGPFFTLSSLAFVEVLRLLAIWAVPLTNGSVGITTPPDQGFAFISFENRQPYYFIVLAMVIVVVAFSVWLYNSRIGYHLRAMKTDEEAIRALGVHTNGLKVGTLAVSAAITGAFGAFAALYLFVIEPETQFSMTLYSVQPALNGIIGGMGTIVGPIIGAVLMTPLGEWLRTSFSGVQGLNFMIYGVALIVIVRLMPGGLVDGWKKLRGWMRRGANSNKKDGE</sequence>
<feature type="transmembrane region" description="Helical" evidence="6">
    <location>
        <begin position="56"/>
        <end position="75"/>
    </location>
</feature>
<feature type="transmembrane region" description="Helical" evidence="6">
    <location>
        <begin position="7"/>
        <end position="23"/>
    </location>
</feature>
<protein>
    <submittedName>
        <fullName evidence="7">Branched-chain amino acid ABC transporter permease</fullName>
    </submittedName>
</protein>
<feature type="transmembrane region" description="Helical" evidence="6">
    <location>
        <begin position="29"/>
        <end position="49"/>
    </location>
</feature>
<dbReference type="PANTHER" id="PTHR30482:SF10">
    <property type="entry name" value="HIGH-AFFINITY BRANCHED-CHAIN AMINO ACID TRANSPORT PROTEIN BRAE"/>
    <property type="match status" value="1"/>
</dbReference>
<feature type="transmembrane region" description="Helical" evidence="6">
    <location>
        <begin position="81"/>
        <end position="102"/>
    </location>
</feature>
<evidence type="ECO:0000256" key="5">
    <source>
        <dbReference type="ARBA" id="ARBA00023136"/>
    </source>
</evidence>
<organism evidence="7">
    <name type="scientific">Gulosibacter sediminis</name>
    <dbReference type="NCBI Taxonomy" id="1729695"/>
    <lineage>
        <taxon>Bacteria</taxon>
        <taxon>Bacillati</taxon>
        <taxon>Actinomycetota</taxon>
        <taxon>Actinomycetes</taxon>
        <taxon>Micrococcales</taxon>
        <taxon>Microbacteriaceae</taxon>
        <taxon>Gulosibacter</taxon>
    </lineage>
</organism>
<dbReference type="PANTHER" id="PTHR30482">
    <property type="entry name" value="HIGH-AFFINITY BRANCHED-CHAIN AMINO ACID TRANSPORT SYSTEM PERMEASE"/>
    <property type="match status" value="1"/>
</dbReference>
<dbReference type="Pfam" id="PF02653">
    <property type="entry name" value="BPD_transp_2"/>
    <property type="match status" value="1"/>
</dbReference>
<evidence type="ECO:0000256" key="1">
    <source>
        <dbReference type="ARBA" id="ARBA00004651"/>
    </source>
</evidence>
<dbReference type="InterPro" id="IPR001851">
    <property type="entry name" value="ABC_transp_permease"/>
</dbReference>
<name>A0ABY4MXR0_9MICO</name>
<keyword evidence="2" id="KW-1003">Cell membrane</keyword>
<proteinExistence type="predicted"/>
<evidence type="ECO:0000313" key="7">
    <source>
        <dbReference type="EMBL" id="UQN15216.1"/>
    </source>
</evidence>